<organism evidence="1 2">
    <name type="scientific">Pedobacter metabolipauper</name>
    <dbReference type="NCBI Taxonomy" id="425513"/>
    <lineage>
        <taxon>Bacteria</taxon>
        <taxon>Pseudomonadati</taxon>
        <taxon>Bacteroidota</taxon>
        <taxon>Sphingobacteriia</taxon>
        <taxon>Sphingobacteriales</taxon>
        <taxon>Sphingobacteriaceae</taxon>
        <taxon>Pedobacter</taxon>
    </lineage>
</organism>
<accession>A0A4R6T157</accession>
<dbReference type="EMBL" id="SNYC01000003">
    <property type="protein sequence ID" value="TDQ12182.1"/>
    <property type="molecule type" value="Genomic_DNA"/>
</dbReference>
<evidence type="ECO:0000313" key="1">
    <source>
        <dbReference type="EMBL" id="TDQ12182.1"/>
    </source>
</evidence>
<dbReference type="AlphaFoldDB" id="A0A4R6T157"/>
<name>A0A4R6T157_9SPHI</name>
<keyword evidence="2" id="KW-1185">Reference proteome</keyword>
<dbReference type="RefSeq" id="WP_133575192.1">
    <property type="nucleotide sequence ID" value="NZ_SNYC01000003.1"/>
</dbReference>
<sequence>MDVEFIAVCGELKYLVSATKMNHGSIQLDIIKPKFEKDGSYSLNMRMGRWCLGDVIDYTGIGWTVCFQHDYFVFDLYKVRSKVFFGDCLTLDDKQAILDQLEDFGMIKI</sequence>
<gene>
    <name evidence="1" type="ORF">ATK78_1316</name>
</gene>
<comment type="caution">
    <text evidence="1">The sequence shown here is derived from an EMBL/GenBank/DDBJ whole genome shotgun (WGS) entry which is preliminary data.</text>
</comment>
<protein>
    <submittedName>
        <fullName evidence="1">Uncharacterized protein</fullName>
    </submittedName>
</protein>
<dbReference type="Proteomes" id="UP000295620">
    <property type="component" value="Unassembled WGS sequence"/>
</dbReference>
<evidence type="ECO:0000313" key="2">
    <source>
        <dbReference type="Proteomes" id="UP000295620"/>
    </source>
</evidence>
<proteinExistence type="predicted"/>
<reference evidence="1 2" key="1">
    <citation type="submission" date="2019-03" db="EMBL/GenBank/DDBJ databases">
        <title>Genomic Encyclopedia of Archaeal and Bacterial Type Strains, Phase II (KMG-II): from individual species to whole genera.</title>
        <authorList>
            <person name="Goeker M."/>
        </authorList>
    </citation>
    <scope>NUCLEOTIDE SEQUENCE [LARGE SCALE GENOMIC DNA]</scope>
    <source>
        <strain evidence="1 2">DSM 19035</strain>
    </source>
</reference>